<keyword evidence="1" id="KW-0285">Flavoprotein</keyword>
<dbReference type="RefSeq" id="WP_281835215.1">
    <property type="nucleotide sequence ID" value="NZ_BSDY01000007.1"/>
</dbReference>
<organism evidence="4 5">
    <name type="scientific">Propionigenium maris DSM 9537</name>
    <dbReference type="NCBI Taxonomy" id="1123000"/>
    <lineage>
        <taxon>Bacteria</taxon>
        <taxon>Fusobacteriati</taxon>
        <taxon>Fusobacteriota</taxon>
        <taxon>Fusobacteriia</taxon>
        <taxon>Fusobacteriales</taxon>
        <taxon>Fusobacteriaceae</taxon>
        <taxon>Propionigenium</taxon>
    </lineage>
</organism>
<dbReference type="InterPro" id="IPR029039">
    <property type="entry name" value="Flavoprotein-like_sf"/>
</dbReference>
<proteinExistence type="predicted"/>
<dbReference type="Gene3D" id="3.40.50.360">
    <property type="match status" value="1"/>
</dbReference>
<name>A0A9W6LMD4_9FUSO</name>
<dbReference type="GO" id="GO:0016491">
    <property type="term" value="F:oxidoreductase activity"/>
    <property type="evidence" value="ECO:0007669"/>
    <property type="project" value="InterPro"/>
</dbReference>
<evidence type="ECO:0000256" key="2">
    <source>
        <dbReference type="ARBA" id="ARBA00022643"/>
    </source>
</evidence>
<dbReference type="Pfam" id="PF03358">
    <property type="entry name" value="FMN_red"/>
    <property type="match status" value="1"/>
</dbReference>
<keyword evidence="2" id="KW-0288">FMN</keyword>
<accession>A0A9W6LMD4</accession>
<dbReference type="InterPro" id="IPR051796">
    <property type="entry name" value="ISF_SsuE-like"/>
</dbReference>
<evidence type="ECO:0000259" key="3">
    <source>
        <dbReference type="Pfam" id="PF03358"/>
    </source>
</evidence>
<dbReference type="EMBL" id="BSDY01000007">
    <property type="protein sequence ID" value="GLI56221.1"/>
    <property type="molecule type" value="Genomic_DNA"/>
</dbReference>
<dbReference type="PANTHER" id="PTHR43278:SF4">
    <property type="entry name" value="NAD(P)H-DEPENDENT FMN-CONTAINING OXIDOREDUCTASE YWQN-RELATED"/>
    <property type="match status" value="1"/>
</dbReference>
<dbReference type="Proteomes" id="UP001144471">
    <property type="component" value="Unassembled WGS sequence"/>
</dbReference>
<evidence type="ECO:0000313" key="5">
    <source>
        <dbReference type="Proteomes" id="UP001144471"/>
    </source>
</evidence>
<dbReference type="AlphaFoldDB" id="A0A9W6LMD4"/>
<evidence type="ECO:0000256" key="1">
    <source>
        <dbReference type="ARBA" id="ARBA00022630"/>
    </source>
</evidence>
<dbReference type="InterPro" id="IPR005025">
    <property type="entry name" value="FMN_Rdtase-like_dom"/>
</dbReference>
<feature type="domain" description="NADPH-dependent FMN reductase-like" evidence="3">
    <location>
        <begin position="1"/>
        <end position="159"/>
    </location>
</feature>
<comment type="caution">
    <text evidence="4">The sequence shown here is derived from an EMBL/GenBank/DDBJ whole genome shotgun (WGS) entry which is preliminary data.</text>
</comment>
<dbReference type="PANTHER" id="PTHR43278">
    <property type="entry name" value="NAD(P)H-DEPENDENT FMN-CONTAINING OXIDOREDUCTASE YWQN-RELATED"/>
    <property type="match status" value="1"/>
</dbReference>
<reference evidence="4" key="1">
    <citation type="submission" date="2022-12" db="EMBL/GenBank/DDBJ databases">
        <title>Reference genome sequencing for broad-spectrum identification of bacterial and archaeal isolates by mass spectrometry.</title>
        <authorList>
            <person name="Sekiguchi Y."/>
            <person name="Tourlousse D.M."/>
        </authorList>
    </citation>
    <scope>NUCLEOTIDE SEQUENCE</scope>
    <source>
        <strain evidence="4">10succ1</strain>
    </source>
</reference>
<evidence type="ECO:0000313" key="4">
    <source>
        <dbReference type="EMBL" id="GLI56221.1"/>
    </source>
</evidence>
<gene>
    <name evidence="4" type="ORF">PM10SUCC1_17350</name>
</gene>
<keyword evidence="5" id="KW-1185">Reference proteome</keyword>
<sequence>MKVVAFNGSPRAHGNTREAIGIMAEELEKSGIEVEVIQVGNKKIRGCLGCMWCVKAQNERCVIDEDEVNEYIQKMKEADGIILSSPVYYSGVAGTMKSFLDRAFFVVGVNGNFLRHRVGTSLAAVRRSGGIPTIDNLDRYINYSEMFVPTSNYWNVAHGLKPGEVAQDDEGVQIIRILGKNMAWLMKAVELGKKELPLPEQERKRFTNFIR</sequence>
<dbReference type="SUPFAM" id="SSF52218">
    <property type="entry name" value="Flavoproteins"/>
    <property type="match status" value="1"/>
</dbReference>
<protein>
    <submittedName>
        <fullName evidence="4">FMN reductase</fullName>
    </submittedName>
</protein>